<evidence type="ECO:0000313" key="1">
    <source>
        <dbReference type="EMBL" id="ORZ36897.1"/>
    </source>
</evidence>
<organism evidence="1 2">
    <name type="scientific">Catenaria anguillulae PL171</name>
    <dbReference type="NCBI Taxonomy" id="765915"/>
    <lineage>
        <taxon>Eukaryota</taxon>
        <taxon>Fungi</taxon>
        <taxon>Fungi incertae sedis</taxon>
        <taxon>Blastocladiomycota</taxon>
        <taxon>Blastocladiomycetes</taxon>
        <taxon>Blastocladiales</taxon>
        <taxon>Catenariaceae</taxon>
        <taxon>Catenaria</taxon>
    </lineage>
</organism>
<evidence type="ECO:0000313" key="2">
    <source>
        <dbReference type="Proteomes" id="UP000193411"/>
    </source>
</evidence>
<dbReference type="AlphaFoldDB" id="A0A1Y2HQL8"/>
<gene>
    <name evidence="1" type="ORF">BCR44DRAFT_1431944</name>
</gene>
<keyword evidence="2" id="KW-1185">Reference proteome</keyword>
<name>A0A1Y2HQL8_9FUNG</name>
<protein>
    <submittedName>
        <fullName evidence="1">Uncharacterized protein</fullName>
    </submittedName>
</protein>
<sequence length="301" mass="34473">MGEGGKIGWWPLMDEFMDLVGCERTYFGRVPRDLQKTWDCISMVGGMNGVNLKHRAESLQTRRRSGRYRKFVERTTMTMDSLVLGAPTMLPMRDPLMWRLYDEAAPTETLPVLEHAVLEGINNKAYASALPASARRSMRKSLTTVDLLTQFRSQYTINEPMLKFPLLLLHLQAQRMLVYLRSRLLPTMTSHAPINHINVLDHELKDVAWHILKTVCNDAFTLRFTGIKDPEKEIDMAWQMLREAKMFIKRLVAEHAKGPTRCGIPGCTCTGGPGFYDLDDMREGRVFHFSSSLPPFVSRPR</sequence>
<accession>A0A1Y2HQL8</accession>
<dbReference type="Proteomes" id="UP000193411">
    <property type="component" value="Unassembled WGS sequence"/>
</dbReference>
<reference evidence="1 2" key="1">
    <citation type="submission" date="2016-07" db="EMBL/GenBank/DDBJ databases">
        <title>Pervasive Adenine N6-methylation of Active Genes in Fungi.</title>
        <authorList>
            <consortium name="DOE Joint Genome Institute"/>
            <person name="Mondo S.J."/>
            <person name="Dannebaum R.O."/>
            <person name="Kuo R.C."/>
            <person name="Labutti K."/>
            <person name="Haridas S."/>
            <person name="Kuo A."/>
            <person name="Salamov A."/>
            <person name="Ahrendt S.R."/>
            <person name="Lipzen A."/>
            <person name="Sullivan W."/>
            <person name="Andreopoulos W.B."/>
            <person name="Clum A."/>
            <person name="Lindquist E."/>
            <person name="Daum C."/>
            <person name="Ramamoorthy G.K."/>
            <person name="Gryganskyi A."/>
            <person name="Culley D."/>
            <person name="Magnuson J.K."/>
            <person name="James T.Y."/>
            <person name="O'Malley M.A."/>
            <person name="Stajich J.E."/>
            <person name="Spatafora J.W."/>
            <person name="Visel A."/>
            <person name="Grigoriev I.V."/>
        </authorList>
    </citation>
    <scope>NUCLEOTIDE SEQUENCE [LARGE SCALE GENOMIC DNA]</scope>
    <source>
        <strain evidence="1 2">PL171</strain>
    </source>
</reference>
<comment type="caution">
    <text evidence="1">The sequence shown here is derived from an EMBL/GenBank/DDBJ whole genome shotgun (WGS) entry which is preliminary data.</text>
</comment>
<proteinExistence type="predicted"/>
<dbReference type="EMBL" id="MCFL01000015">
    <property type="protein sequence ID" value="ORZ36897.1"/>
    <property type="molecule type" value="Genomic_DNA"/>
</dbReference>